<sequence length="46" mass="5145">MCVSVCLSVKKRNARFKPARGKSKVFYARRGFGCIEVVFSDGLYGI</sequence>
<evidence type="ECO:0000313" key="2">
    <source>
        <dbReference type="Proteomes" id="UP000004105"/>
    </source>
</evidence>
<proteinExistence type="predicted"/>
<gene>
    <name evidence="1" type="ORF">HMPREF9123_0190</name>
</gene>
<organism evidence="1 2">
    <name type="scientific">Neisseria bacilliformis ATCC BAA-1200</name>
    <dbReference type="NCBI Taxonomy" id="888742"/>
    <lineage>
        <taxon>Bacteria</taxon>
        <taxon>Pseudomonadati</taxon>
        <taxon>Pseudomonadota</taxon>
        <taxon>Betaproteobacteria</taxon>
        <taxon>Neisseriales</taxon>
        <taxon>Neisseriaceae</taxon>
        <taxon>Neisseria</taxon>
    </lineage>
</organism>
<keyword evidence="2" id="KW-1185">Reference proteome</keyword>
<dbReference type="HOGENOM" id="CLU_3186180_0_0_4"/>
<name>F2B8Y7_9NEIS</name>
<evidence type="ECO:0000313" key="1">
    <source>
        <dbReference type="EMBL" id="EGF12210.1"/>
    </source>
</evidence>
<protein>
    <submittedName>
        <fullName evidence="1">Uncharacterized protein</fullName>
    </submittedName>
</protein>
<comment type="caution">
    <text evidence="1">The sequence shown here is derived from an EMBL/GenBank/DDBJ whole genome shotgun (WGS) entry which is preliminary data.</text>
</comment>
<dbReference type="AlphaFoldDB" id="F2B8Y7"/>
<dbReference type="EMBL" id="AFAY01000003">
    <property type="protein sequence ID" value="EGF12210.1"/>
    <property type="molecule type" value="Genomic_DNA"/>
</dbReference>
<dbReference type="Proteomes" id="UP000004105">
    <property type="component" value="Unassembled WGS sequence"/>
</dbReference>
<accession>F2B8Y7</accession>
<reference evidence="1 2" key="1">
    <citation type="submission" date="2011-02" db="EMBL/GenBank/DDBJ databases">
        <authorList>
            <person name="Muzny D."/>
            <person name="Qin X."/>
            <person name="Deng J."/>
            <person name="Jiang H."/>
            <person name="Liu Y."/>
            <person name="Qu J."/>
            <person name="Song X.-Z."/>
            <person name="Zhang L."/>
            <person name="Thornton R."/>
            <person name="Coyle M."/>
            <person name="Francisco L."/>
            <person name="Jackson L."/>
            <person name="Javaid M."/>
            <person name="Korchina V."/>
            <person name="Kovar C."/>
            <person name="Mata R."/>
            <person name="Mathew T."/>
            <person name="Ngo R."/>
            <person name="Nguyen L."/>
            <person name="Nguyen N."/>
            <person name="Okwuonu G."/>
            <person name="Ongeri F."/>
            <person name="Pham C."/>
            <person name="Simmons D."/>
            <person name="Wilczek-Boney K."/>
            <person name="Hale W."/>
            <person name="Jakkamsetti A."/>
            <person name="Pham P."/>
            <person name="Ruth R."/>
            <person name="San Lucas F."/>
            <person name="Warren J."/>
            <person name="Zhang J."/>
            <person name="Zhao Z."/>
            <person name="Zhou C."/>
            <person name="Zhu D."/>
            <person name="Lee S."/>
            <person name="Bess C."/>
            <person name="Blankenburg K."/>
            <person name="Forbes L."/>
            <person name="Fu Q."/>
            <person name="Gubbala S."/>
            <person name="Hirani K."/>
            <person name="Jayaseelan J.C."/>
            <person name="Lara F."/>
            <person name="Munidasa M."/>
            <person name="Palculict T."/>
            <person name="Patil S."/>
            <person name="Pu L.-L."/>
            <person name="Saada N."/>
            <person name="Tang L."/>
            <person name="Weissenberger G."/>
            <person name="Zhu Y."/>
            <person name="Hemphill L."/>
            <person name="Shang Y."/>
            <person name="Youmans B."/>
            <person name="Ayvaz T."/>
            <person name="Ross M."/>
            <person name="Santibanez J."/>
            <person name="Aqrawi P."/>
            <person name="Gross S."/>
            <person name="Joshi V."/>
            <person name="Fowler G."/>
            <person name="Nazareth L."/>
            <person name="Reid J."/>
            <person name="Worley K."/>
            <person name="Petrosino J."/>
            <person name="Highlander S."/>
            <person name="Gibbs R."/>
        </authorList>
    </citation>
    <scope>NUCLEOTIDE SEQUENCE [LARGE SCALE GENOMIC DNA]</scope>
    <source>
        <strain evidence="1 2">ATCC BAA-1200</strain>
    </source>
</reference>